<proteinExistence type="predicted"/>
<dbReference type="AlphaFoldDB" id="A0A5C2S844"/>
<evidence type="ECO:0000256" key="1">
    <source>
        <dbReference type="SAM" id="MobiDB-lite"/>
    </source>
</evidence>
<reference evidence="2" key="1">
    <citation type="journal article" date="2018" name="Genome Biol. Evol.">
        <title>Genomics and development of Lentinus tigrinus, a white-rot wood-decaying mushroom with dimorphic fruiting bodies.</title>
        <authorList>
            <person name="Wu B."/>
            <person name="Xu Z."/>
            <person name="Knudson A."/>
            <person name="Carlson A."/>
            <person name="Chen N."/>
            <person name="Kovaka S."/>
            <person name="LaButti K."/>
            <person name="Lipzen A."/>
            <person name="Pennachio C."/>
            <person name="Riley R."/>
            <person name="Schakwitz W."/>
            <person name="Umezawa K."/>
            <person name="Ohm R.A."/>
            <person name="Grigoriev I.V."/>
            <person name="Nagy L.G."/>
            <person name="Gibbons J."/>
            <person name="Hibbett D."/>
        </authorList>
    </citation>
    <scope>NUCLEOTIDE SEQUENCE [LARGE SCALE GENOMIC DNA]</scope>
    <source>
        <strain evidence="2">ALCF2SS1-6</strain>
    </source>
</reference>
<gene>
    <name evidence="2" type="ORF">L227DRAFT_105164</name>
</gene>
<dbReference type="Proteomes" id="UP000313359">
    <property type="component" value="Unassembled WGS sequence"/>
</dbReference>
<evidence type="ECO:0000313" key="3">
    <source>
        <dbReference type="Proteomes" id="UP000313359"/>
    </source>
</evidence>
<sequence length="278" mass="29874">MNTHFVRPTAFNLAGPGITTTFVPTPYGTSTVKAAQPTRRPTKDDLEFVVFRAQLRARNRRLQQSLGHGLPSGVARRTTRVPADWYSSSSSRSSTPSTFSYASTPSATTATTTTDTDDAPESPVYYAQLPLPVLTGQSGGPFPEAPSPSLLPIPTQLFGRTYPPEAPSPSLLPIPTELFGRTTYPPEAPSPSLLPIPTFGSPAPTTTTTTRPRLLQSYGSARDVMGRGHSFITEGDPVLTPHHVFPPNLRRTPGAPVWADDANSYFRGPIGLGIMMDI</sequence>
<evidence type="ECO:0000313" key="2">
    <source>
        <dbReference type="EMBL" id="RPD60045.1"/>
    </source>
</evidence>
<feature type="compositionally biased region" description="Low complexity" evidence="1">
    <location>
        <begin position="87"/>
        <end position="114"/>
    </location>
</feature>
<name>A0A5C2S844_9APHY</name>
<organism evidence="2 3">
    <name type="scientific">Lentinus tigrinus ALCF2SS1-6</name>
    <dbReference type="NCBI Taxonomy" id="1328759"/>
    <lineage>
        <taxon>Eukaryota</taxon>
        <taxon>Fungi</taxon>
        <taxon>Dikarya</taxon>
        <taxon>Basidiomycota</taxon>
        <taxon>Agaricomycotina</taxon>
        <taxon>Agaricomycetes</taxon>
        <taxon>Polyporales</taxon>
        <taxon>Polyporaceae</taxon>
        <taxon>Lentinus</taxon>
    </lineage>
</organism>
<feature type="region of interest" description="Disordered" evidence="1">
    <location>
        <begin position="84"/>
        <end position="120"/>
    </location>
</feature>
<dbReference type="EMBL" id="ML122267">
    <property type="protein sequence ID" value="RPD60045.1"/>
    <property type="molecule type" value="Genomic_DNA"/>
</dbReference>
<keyword evidence="3" id="KW-1185">Reference proteome</keyword>
<protein>
    <submittedName>
        <fullName evidence="2">Uncharacterized protein</fullName>
    </submittedName>
</protein>
<dbReference type="OrthoDB" id="2753918at2759"/>
<accession>A0A5C2S844</accession>